<feature type="transmembrane region" description="Helical" evidence="1">
    <location>
        <begin position="114"/>
        <end position="132"/>
    </location>
</feature>
<dbReference type="InterPro" id="IPR010699">
    <property type="entry name" value="DUF1275"/>
</dbReference>
<proteinExistence type="predicted"/>
<name>A0A644ZZ64_9ZZZZ</name>
<evidence type="ECO:0000313" key="2">
    <source>
        <dbReference type="EMBL" id="MPM46057.1"/>
    </source>
</evidence>
<dbReference type="PANTHER" id="PTHR37314:SF4">
    <property type="entry name" value="UPF0700 TRANSMEMBRANE PROTEIN YOAK"/>
    <property type="match status" value="1"/>
</dbReference>
<accession>A0A644ZZ64</accession>
<dbReference type="EMBL" id="VSSQ01011124">
    <property type="protein sequence ID" value="MPM46057.1"/>
    <property type="molecule type" value="Genomic_DNA"/>
</dbReference>
<organism evidence="2">
    <name type="scientific">bioreactor metagenome</name>
    <dbReference type="NCBI Taxonomy" id="1076179"/>
    <lineage>
        <taxon>unclassified sequences</taxon>
        <taxon>metagenomes</taxon>
        <taxon>ecological metagenomes</taxon>
    </lineage>
</organism>
<sequence>MSINIYHTLAFLDMILYTLVWLVIRMNEEQRYKHELWIYVPLAISGGFMEIYAFLSRDGIFANAQTGNLAILFKSVCAGSVLGALYCFVPIILYMSAIYITMEVPARMKNAIKWSELCILIEMILIFIVGLIPETVPGRYAVLPIFFMTALQYNTFKSMRGQAVSTVFCTNNLRQVVIHFWRFKENKDTQHIKYMNVYVIVLLSFGFGVMLGFLSNDRLAEKAVWICEIFMLPVLHRLHVHGKLFVEV</sequence>
<feature type="transmembrane region" description="Helical" evidence="1">
    <location>
        <begin position="6"/>
        <end position="24"/>
    </location>
</feature>
<dbReference type="PANTHER" id="PTHR37314">
    <property type="entry name" value="SLR0142 PROTEIN"/>
    <property type="match status" value="1"/>
</dbReference>
<evidence type="ECO:0000256" key="1">
    <source>
        <dbReference type="SAM" id="Phobius"/>
    </source>
</evidence>
<keyword evidence="1" id="KW-0472">Membrane</keyword>
<dbReference type="Pfam" id="PF06912">
    <property type="entry name" value="DUF1275"/>
    <property type="match status" value="1"/>
</dbReference>
<protein>
    <submittedName>
        <fullName evidence="2">Uncharacterized protein</fullName>
    </submittedName>
</protein>
<feature type="transmembrane region" description="Helical" evidence="1">
    <location>
        <begin position="36"/>
        <end position="55"/>
    </location>
</feature>
<feature type="transmembrane region" description="Helical" evidence="1">
    <location>
        <begin position="194"/>
        <end position="214"/>
    </location>
</feature>
<dbReference type="AlphaFoldDB" id="A0A644ZZ64"/>
<comment type="caution">
    <text evidence="2">The sequence shown here is derived from an EMBL/GenBank/DDBJ whole genome shotgun (WGS) entry which is preliminary data.</text>
</comment>
<feature type="transmembrane region" description="Helical" evidence="1">
    <location>
        <begin position="81"/>
        <end position="102"/>
    </location>
</feature>
<keyword evidence="1" id="KW-0812">Transmembrane</keyword>
<keyword evidence="1" id="KW-1133">Transmembrane helix</keyword>
<gene>
    <name evidence="2" type="ORF">SDC9_92751</name>
</gene>
<reference evidence="2" key="1">
    <citation type="submission" date="2019-08" db="EMBL/GenBank/DDBJ databases">
        <authorList>
            <person name="Kucharzyk K."/>
            <person name="Murdoch R.W."/>
            <person name="Higgins S."/>
            <person name="Loffler F."/>
        </authorList>
    </citation>
    <scope>NUCLEOTIDE SEQUENCE</scope>
</reference>